<dbReference type="HOGENOM" id="CLU_015060_4_2_1"/>
<dbReference type="InParanoid" id="B7P246"/>
<dbReference type="Pfam" id="PF10551">
    <property type="entry name" value="MULE"/>
    <property type="match status" value="1"/>
</dbReference>
<dbReference type="PaxDb" id="6945-B7P246"/>
<dbReference type="PANTHER" id="PTHR47160:SF8">
    <property type="entry name" value="MULE TRANSPOSASE DOMAIN-CONTAINING PROTEIN"/>
    <property type="match status" value="1"/>
</dbReference>
<dbReference type="EMBL" id="ABJB010870486">
    <property type="status" value="NOT_ANNOTATED_CDS"/>
    <property type="molecule type" value="Genomic_DNA"/>
</dbReference>
<evidence type="ECO:0000313" key="3">
    <source>
        <dbReference type="EnsemblMetazoa" id="ISCW000306-PA"/>
    </source>
</evidence>
<dbReference type="VEuPathDB" id="VectorBase:ISCI000306"/>
<accession>B7P246</accession>
<reference evidence="2 4" key="1">
    <citation type="submission" date="2008-03" db="EMBL/GenBank/DDBJ databases">
        <title>Annotation of Ixodes scapularis.</title>
        <authorList>
            <consortium name="Ixodes scapularis Genome Project Consortium"/>
            <person name="Caler E."/>
            <person name="Hannick L.I."/>
            <person name="Bidwell S."/>
            <person name="Joardar V."/>
            <person name="Thiagarajan M."/>
            <person name="Amedeo P."/>
            <person name="Galinsky K.J."/>
            <person name="Schobel S."/>
            <person name="Inman J."/>
            <person name="Hostetler J."/>
            <person name="Miller J."/>
            <person name="Hammond M."/>
            <person name="Megy K."/>
            <person name="Lawson D."/>
            <person name="Kodira C."/>
            <person name="Sutton G."/>
            <person name="Meyer J."/>
            <person name="Hill C.A."/>
            <person name="Birren B."/>
            <person name="Nene V."/>
            <person name="Collins F."/>
            <person name="Alarcon-Chaidez F."/>
            <person name="Wikel S."/>
            <person name="Strausberg R."/>
        </authorList>
    </citation>
    <scope>NUCLEOTIDE SEQUENCE [LARGE SCALE GENOMIC DNA]</scope>
    <source>
        <strain evidence="4">Wikel</strain>
        <strain evidence="2">Wikel colony</strain>
    </source>
</reference>
<name>B7P246_IXOSC</name>
<dbReference type="Proteomes" id="UP000001555">
    <property type="component" value="Unassembled WGS sequence"/>
</dbReference>
<dbReference type="OrthoDB" id="6432522at2759"/>
<proteinExistence type="predicted"/>
<dbReference type="PANTHER" id="PTHR47160">
    <property type="entry name" value="PUTATIVE-RELATED"/>
    <property type="match status" value="1"/>
</dbReference>
<dbReference type="EnsemblMetazoa" id="ISCW000306-RA">
    <property type="protein sequence ID" value="ISCW000306-PA"/>
    <property type="gene ID" value="ISCW000306"/>
</dbReference>
<gene>
    <name evidence="2" type="ORF">IscW_ISCW000306</name>
</gene>
<dbReference type="EMBL" id="DS620267">
    <property type="protein sequence ID" value="EEC00668.1"/>
    <property type="molecule type" value="Genomic_DNA"/>
</dbReference>
<keyword evidence="4" id="KW-1185">Reference proteome</keyword>
<evidence type="ECO:0000313" key="4">
    <source>
        <dbReference type="Proteomes" id="UP000001555"/>
    </source>
</evidence>
<feature type="domain" description="MULE transposase" evidence="1">
    <location>
        <begin position="68"/>
        <end position="160"/>
    </location>
</feature>
<reference evidence="3" key="2">
    <citation type="submission" date="2020-05" db="UniProtKB">
        <authorList>
            <consortium name="EnsemblMetazoa"/>
        </authorList>
    </citation>
    <scope>IDENTIFICATION</scope>
    <source>
        <strain evidence="3">wikel</strain>
    </source>
</reference>
<evidence type="ECO:0000313" key="2">
    <source>
        <dbReference type="EMBL" id="EEC00668.1"/>
    </source>
</evidence>
<feature type="non-terminal residue" evidence="2">
    <location>
        <position position="201"/>
    </location>
</feature>
<feature type="non-terminal residue" evidence="2">
    <location>
        <position position="1"/>
    </location>
</feature>
<dbReference type="VEuPathDB" id="VectorBase:ISCP_013802"/>
<sequence length="201" mass="22594">ALQRQRRRTEALPAAPRTPSDIVLTTGFVRLADGQQFLLFDGGPGDPDRLIMLGTRGNLTTLQSSPHWFADGTFKIAPCIYYQLYTIHALVSGRVVPMVYCLLKRKTTATYTRVFNKLLELQPGLSPESFLSDFEQAAIHAFKSIFPAATAAACFFHLKQSIQRHIQECGFLQEYRNDSRFREAVQLLPALAFLKQSDVAQ</sequence>
<dbReference type="AlphaFoldDB" id="B7P246"/>
<evidence type="ECO:0000259" key="1">
    <source>
        <dbReference type="Pfam" id="PF10551"/>
    </source>
</evidence>
<dbReference type="VEuPathDB" id="VectorBase:ISCW000306"/>
<dbReference type="InterPro" id="IPR018289">
    <property type="entry name" value="MULE_transposase_dom"/>
</dbReference>
<organism>
    <name type="scientific">Ixodes scapularis</name>
    <name type="common">Black-legged tick</name>
    <name type="synonym">Deer tick</name>
    <dbReference type="NCBI Taxonomy" id="6945"/>
    <lineage>
        <taxon>Eukaryota</taxon>
        <taxon>Metazoa</taxon>
        <taxon>Ecdysozoa</taxon>
        <taxon>Arthropoda</taxon>
        <taxon>Chelicerata</taxon>
        <taxon>Arachnida</taxon>
        <taxon>Acari</taxon>
        <taxon>Parasitiformes</taxon>
        <taxon>Ixodida</taxon>
        <taxon>Ixodoidea</taxon>
        <taxon>Ixodidae</taxon>
        <taxon>Ixodinae</taxon>
        <taxon>Ixodes</taxon>
    </lineage>
</organism>
<protein>
    <recommendedName>
        <fullName evidence="1">MULE transposase domain-containing protein</fullName>
    </recommendedName>
</protein>